<accession>A0A384KHK6</accession>
<dbReference type="InterPro" id="IPR001667">
    <property type="entry name" value="DDH_dom"/>
</dbReference>
<dbReference type="GO" id="GO:0006813">
    <property type="term" value="P:potassium ion transport"/>
    <property type="evidence" value="ECO:0007669"/>
    <property type="project" value="InterPro"/>
</dbReference>
<dbReference type="AlphaFoldDB" id="A0A384KHK6"/>
<dbReference type="OrthoDB" id="350705at2157"/>
<evidence type="ECO:0000259" key="1">
    <source>
        <dbReference type="Pfam" id="PF01368"/>
    </source>
</evidence>
<dbReference type="InterPro" id="IPR036291">
    <property type="entry name" value="NAD(P)-bd_dom_sf"/>
</dbReference>
<feature type="domain" description="DDH" evidence="1">
    <location>
        <begin position="153"/>
        <end position="295"/>
    </location>
</feature>
<dbReference type="Pfam" id="PF02254">
    <property type="entry name" value="TrkA_N"/>
    <property type="match status" value="1"/>
</dbReference>
<dbReference type="GeneID" id="8924629"/>
<evidence type="ECO:0000259" key="3">
    <source>
        <dbReference type="Pfam" id="PF02272"/>
    </source>
</evidence>
<dbReference type="SUPFAM" id="SSF51735">
    <property type="entry name" value="NAD(P)-binding Rossmann-fold domains"/>
    <property type="match status" value="1"/>
</dbReference>
<dbReference type="Pfam" id="PF02272">
    <property type="entry name" value="DHHA1"/>
    <property type="match status" value="1"/>
</dbReference>
<dbReference type="PANTHER" id="PTHR47618:SF1">
    <property type="entry name" value="BIFUNCTIONAL OLIGORIBONUCLEASE AND PAP PHOSPHATASE NRNA"/>
    <property type="match status" value="1"/>
</dbReference>
<dbReference type="SMR" id="A0A384KHK6"/>
<evidence type="ECO:0008006" key="6">
    <source>
        <dbReference type="Google" id="ProtNLM"/>
    </source>
</evidence>
<dbReference type="InterPro" id="IPR038763">
    <property type="entry name" value="DHH_sf"/>
</dbReference>
<dbReference type="Proteomes" id="UP000011532">
    <property type="component" value="Unassembled WGS sequence"/>
</dbReference>
<name>A0A384KHK6_HALVD</name>
<feature type="domain" description="DHHA1" evidence="3">
    <location>
        <begin position="354"/>
        <end position="436"/>
    </location>
</feature>
<protein>
    <recommendedName>
        <fullName evidence="6">DHH/RecJ family phosphoesterase</fullName>
    </recommendedName>
</protein>
<dbReference type="SUPFAM" id="SSF64182">
    <property type="entry name" value="DHH phosphoesterases"/>
    <property type="match status" value="1"/>
</dbReference>
<reference evidence="5" key="1">
    <citation type="submission" date="2012-11" db="EMBL/GenBank/DDBJ databases">
        <authorList>
            <person name="Becker E.A."/>
            <person name="Seitzer P."/>
            <person name="Tritt A."/>
            <person name="Larsen D."/>
            <person name="Yao A."/>
            <person name="Wu D."/>
            <person name="Darling A."/>
            <person name="Eisen J.A."/>
            <person name="Facciotti M.T."/>
        </authorList>
    </citation>
    <scope>NUCLEOTIDE SEQUENCE [LARGE SCALE GENOMIC DNA]</scope>
    <source>
        <strain evidence="5">ATCC 29605 / DSM 3757 / JCM 8879 / NBRC 14742 / NCIMB 2012 / VKM B-1768 / DS2</strain>
    </source>
</reference>
<organism evidence="4 5">
    <name type="scientific">Haloferax volcanii (strain ATCC 29605 / DSM 3757 / JCM 8879 / NBRC 14742 / NCIMB 2012 / VKM B-1768 / DS2)</name>
    <name type="common">Halobacterium volcanii</name>
    <dbReference type="NCBI Taxonomy" id="309800"/>
    <lineage>
        <taxon>Archaea</taxon>
        <taxon>Methanobacteriati</taxon>
        <taxon>Methanobacteriota</taxon>
        <taxon>Stenosarchaea group</taxon>
        <taxon>Halobacteria</taxon>
        <taxon>Halobacteriales</taxon>
        <taxon>Haloferacaceae</taxon>
        <taxon>Haloferax</taxon>
    </lineage>
</organism>
<dbReference type="InterPro" id="IPR051319">
    <property type="entry name" value="Oligoribo/pAp-PDE_c-di-AMP_PDE"/>
</dbReference>
<evidence type="ECO:0000313" key="5">
    <source>
        <dbReference type="Proteomes" id="UP000011532"/>
    </source>
</evidence>
<dbReference type="Gene3D" id="3.90.1640.10">
    <property type="entry name" value="inorganic pyrophosphatase (n-terminal core)"/>
    <property type="match status" value="1"/>
</dbReference>
<evidence type="ECO:0000259" key="2">
    <source>
        <dbReference type="Pfam" id="PF02254"/>
    </source>
</evidence>
<feature type="domain" description="RCK N-terminal" evidence="2">
    <location>
        <begin position="5"/>
        <end position="100"/>
    </location>
</feature>
<gene>
    <name evidence="4" type="ORF">C498_13814</name>
</gene>
<proteinExistence type="predicted"/>
<evidence type="ECO:0000313" key="4">
    <source>
        <dbReference type="EMBL" id="ELY27624.1"/>
    </source>
</evidence>
<dbReference type="RefSeq" id="WP_004043953.1">
    <property type="nucleotide sequence ID" value="NC_013967.1"/>
</dbReference>
<sequence>MVRRLILGCGSLGGGLVGQLAGRGGTVTVVTDRQGRAEDLRSDGIAAREGDPADPSTYPDEVDLVVVGGGQSPQRNLDAARAARDHYPDAPLVVYLGDDADPSVRADIYDLADEVIDPRRVVTERILDAVGTSHTERLNRLMRVLRNVDGRLAVVMHDNPDPDAIAAALALQAIAERAGVDADVCYFGDISHQENRALVNLLELDLRVLDEVPADDEYAGFALVDHSRPGVNDRLPPETTIDVVIDHHPPRAPVEAAYVDLRRGVGATSTLLAEYLERLGIVPDTTVATALLFGIQVDTNDFTREVSTADFEAAAFLIPHVDVDLLERVETPSLTSETMETLARAVSNRDVRGNVLTTNVGDIRERDALAQAADHLLGMEGVEVTVVYGLMDGTVYVSGRARGARVDLGEAFREALGSIGSAGGHADMAGAQIPLGILDDVGDDSRESLATIVTDIVAGRVFETLEHATPTPSLDTDVAFEYPLDE</sequence>
<dbReference type="PANTHER" id="PTHR47618">
    <property type="entry name" value="BIFUNCTIONAL OLIGORIBONUCLEASE AND PAP PHOSPHATASE NRNA"/>
    <property type="match status" value="1"/>
</dbReference>
<dbReference type="InterPro" id="IPR003156">
    <property type="entry name" value="DHHA1_dom"/>
</dbReference>
<dbReference type="Pfam" id="PF01368">
    <property type="entry name" value="DHH"/>
    <property type="match status" value="1"/>
</dbReference>
<dbReference type="InterPro" id="IPR003148">
    <property type="entry name" value="RCK_N"/>
</dbReference>
<comment type="caution">
    <text evidence="4">The sequence shown here is derived from an EMBL/GenBank/DDBJ whole genome shotgun (WGS) entry which is preliminary data.</text>
</comment>
<dbReference type="GO" id="GO:0003676">
    <property type="term" value="F:nucleic acid binding"/>
    <property type="evidence" value="ECO:0007669"/>
    <property type="project" value="InterPro"/>
</dbReference>
<reference evidence="4 5" key="2">
    <citation type="journal article" date="2014" name="PLoS Genet.">
        <title>Phylogenetically driven sequencing of extremely halophilic archaea reveals strategies for static and dynamic osmo-response.</title>
        <authorList>
            <person name="Becker E.A."/>
            <person name="Seitzer P.M."/>
            <person name="Tritt A."/>
            <person name="Larsen D."/>
            <person name="Krusor M."/>
            <person name="Yao A.I."/>
            <person name="Wu D."/>
            <person name="Madern D."/>
            <person name="Eisen J.A."/>
            <person name="Darling A.E."/>
            <person name="Facciotti M.T."/>
        </authorList>
    </citation>
    <scope>NUCLEOTIDE SEQUENCE [LARGE SCALE GENOMIC DNA]</scope>
    <source>
        <strain evidence="5">ATCC 29605 / DSM 3757 / JCM 8879 / NBRC 14742 / NCIMB 2012 / VKM B-1768 / DS2</strain>
    </source>
</reference>
<dbReference type="Gene3D" id="3.10.310.30">
    <property type="match status" value="1"/>
</dbReference>
<dbReference type="EMBL" id="AOHU01000092">
    <property type="protein sequence ID" value="ELY27624.1"/>
    <property type="molecule type" value="Genomic_DNA"/>
</dbReference>
<dbReference type="Gene3D" id="3.40.50.720">
    <property type="entry name" value="NAD(P)-binding Rossmann-like Domain"/>
    <property type="match status" value="1"/>
</dbReference>